<evidence type="ECO:0000313" key="7">
    <source>
        <dbReference type="EMBL" id="CRH04047.1"/>
    </source>
</evidence>
<dbReference type="Gene3D" id="2.130.10.10">
    <property type="entry name" value="YVTN repeat-like/Quinoprotein amine dehydrogenase"/>
    <property type="match status" value="2"/>
</dbReference>
<dbReference type="GO" id="GO:0043527">
    <property type="term" value="C:tRNA methyltransferase complex"/>
    <property type="evidence" value="ECO:0007669"/>
    <property type="project" value="TreeGrafter"/>
</dbReference>
<dbReference type="InterPro" id="IPR015943">
    <property type="entry name" value="WD40/YVTN_repeat-like_dom_sf"/>
</dbReference>
<organism evidence="7 8">
    <name type="scientific">Plasmodium relictum</name>
    <dbReference type="NCBI Taxonomy" id="85471"/>
    <lineage>
        <taxon>Eukaryota</taxon>
        <taxon>Sar</taxon>
        <taxon>Alveolata</taxon>
        <taxon>Apicomplexa</taxon>
        <taxon>Aconoidasida</taxon>
        <taxon>Haemosporida</taxon>
        <taxon>Plasmodiidae</taxon>
        <taxon>Plasmodium</taxon>
        <taxon>Plasmodium (Haemamoeba)</taxon>
    </lineage>
</organism>
<dbReference type="PANTHER" id="PTHR16288">
    <property type="entry name" value="WD40 REPEAT PROTEIN 4"/>
    <property type="match status" value="1"/>
</dbReference>
<dbReference type="Proteomes" id="UP000220158">
    <property type="component" value="Chromosome 13"/>
</dbReference>
<evidence type="ECO:0000313" key="8">
    <source>
        <dbReference type="Proteomes" id="UP000220158"/>
    </source>
</evidence>
<accession>A0A1J1HE20</accession>
<evidence type="ECO:0000256" key="6">
    <source>
        <dbReference type="PROSITE-ProRule" id="PRU00221"/>
    </source>
</evidence>
<dbReference type="RefSeq" id="XP_028536053.1">
    <property type="nucleotide sequence ID" value="XM_028678959.1"/>
</dbReference>
<dbReference type="EMBL" id="LN835308">
    <property type="protein sequence ID" value="CRH04047.1"/>
    <property type="molecule type" value="Genomic_DNA"/>
</dbReference>
<keyword evidence="3" id="KW-0819">tRNA processing</keyword>
<dbReference type="GO" id="GO:0006400">
    <property type="term" value="P:tRNA modification"/>
    <property type="evidence" value="ECO:0007669"/>
    <property type="project" value="TreeGrafter"/>
</dbReference>
<dbReference type="SMART" id="SM00320">
    <property type="entry name" value="WD40"/>
    <property type="match status" value="2"/>
</dbReference>
<evidence type="ECO:0000256" key="3">
    <source>
        <dbReference type="ARBA" id="ARBA00022694"/>
    </source>
</evidence>
<dbReference type="VEuPathDB" id="PlasmoDB:PRELSG_1342100"/>
<dbReference type="KEGG" id="prel:PRELSG_1342100"/>
<dbReference type="GO" id="GO:0036265">
    <property type="term" value="P:RNA (guanine-N7)-methylation"/>
    <property type="evidence" value="ECO:0007669"/>
    <property type="project" value="InterPro"/>
</dbReference>
<dbReference type="GeneID" id="39738355"/>
<dbReference type="InterPro" id="IPR001680">
    <property type="entry name" value="WD40_rpt"/>
</dbReference>
<evidence type="ECO:0000256" key="1">
    <source>
        <dbReference type="ARBA" id="ARBA00004123"/>
    </source>
</evidence>
<keyword evidence="5" id="KW-0539">Nucleus</keyword>
<keyword evidence="2 6" id="KW-0853">WD repeat</keyword>
<dbReference type="SUPFAM" id="SSF50978">
    <property type="entry name" value="WD40 repeat-like"/>
    <property type="match status" value="1"/>
</dbReference>
<dbReference type="AlphaFoldDB" id="A0A1J1HE20"/>
<dbReference type="PANTHER" id="PTHR16288:SF0">
    <property type="entry name" value="TRNA (GUANINE-N(7)-)-METHYLTRANSFERASE NON-CATALYTIC SUBUNIT WDR4"/>
    <property type="match status" value="1"/>
</dbReference>
<dbReference type="PROSITE" id="PS50082">
    <property type="entry name" value="WD_REPEATS_2"/>
    <property type="match status" value="1"/>
</dbReference>
<comment type="subcellular location">
    <subcellularLocation>
        <location evidence="1">Nucleus</location>
    </subcellularLocation>
</comment>
<reference evidence="7 8" key="1">
    <citation type="submission" date="2015-04" db="EMBL/GenBank/DDBJ databases">
        <authorList>
            <consortium name="Pathogen Informatics"/>
        </authorList>
    </citation>
    <scope>NUCLEOTIDE SEQUENCE [LARGE SCALE GENOMIC DNA]</scope>
    <source>
        <strain evidence="7 8">SGS1</strain>
    </source>
</reference>
<evidence type="ECO:0000256" key="2">
    <source>
        <dbReference type="ARBA" id="ARBA00022574"/>
    </source>
</evidence>
<dbReference type="InterPro" id="IPR036322">
    <property type="entry name" value="WD40_repeat_dom_sf"/>
</dbReference>
<gene>
    <name evidence="7" type="ORF">PRELSG_1342100</name>
</gene>
<evidence type="ECO:0008006" key="9">
    <source>
        <dbReference type="Google" id="ProtNLM"/>
    </source>
</evidence>
<name>A0A1J1HE20_PLARL</name>
<keyword evidence="8" id="KW-1185">Reference proteome</keyword>
<protein>
    <recommendedName>
        <fullName evidence="9">WD repeat-containing protein</fullName>
    </recommendedName>
</protein>
<dbReference type="OMA" id="INEHIFC"/>
<dbReference type="GO" id="GO:0005829">
    <property type="term" value="C:cytosol"/>
    <property type="evidence" value="ECO:0007669"/>
    <property type="project" value="TreeGrafter"/>
</dbReference>
<sequence>MKKRQKIDSLNNASIPKNTILSDNDKKHIYPSIANSPIIFNNDQIIYGYGNTLLIFCKKENKFIKTIKEHKNAIRSLDISENKKYFLTTGDDKVIIIYEENWSIFHKILHKKKIVKAYFLKYIEKETNKFEILFIDKYGDVYIYDLNNLHSTSNLINEKKIIEGESIIEDKTIEKLTYLYDSLNEVKEKDEDLFFMKDFEHIYNENLEDLALNNNGGIKNDIELIKNDYNEALNLKNVKKMNDIKEKLEKHYFECFQNKNLLYPILTCNSIVISLYYDKKFLIMGDRDEKIRIIKNKKLNKIYNFYLNHKLFITSVLLINELVFCSAAADGYLYLWNIKTKEIIDYIYLDFNFLSKFVDLKSLFNNSNNLDKYKFIINILNFNESMFAIFATIENFKGIFVIPLVKNDNSALINFNKEKIVFYTLNHSILSFILLNFNSENFIVFVDRDKGYLHQIKLNDDNKLNSEVTTFDHSFFEDNNEMDIGLVNYWKHTTIEDTVN</sequence>
<evidence type="ECO:0000256" key="5">
    <source>
        <dbReference type="ARBA" id="ARBA00023242"/>
    </source>
</evidence>
<dbReference type="GO" id="GO:0005634">
    <property type="term" value="C:nucleus"/>
    <property type="evidence" value="ECO:0007669"/>
    <property type="project" value="UniProtKB-SubCell"/>
</dbReference>
<dbReference type="OrthoDB" id="371245at2759"/>
<feature type="repeat" description="WD" evidence="6">
    <location>
        <begin position="67"/>
        <end position="99"/>
    </location>
</feature>
<dbReference type="InterPro" id="IPR028884">
    <property type="entry name" value="Trm82"/>
</dbReference>
<keyword evidence="4" id="KW-0677">Repeat</keyword>
<dbReference type="Pfam" id="PF00400">
    <property type="entry name" value="WD40"/>
    <property type="match status" value="1"/>
</dbReference>
<evidence type="ECO:0000256" key="4">
    <source>
        <dbReference type="ARBA" id="ARBA00022737"/>
    </source>
</evidence>
<proteinExistence type="predicted"/>